<dbReference type="EMBL" id="JYDL01000160">
    <property type="protein sequence ID" value="KRX14417.1"/>
    <property type="molecule type" value="Genomic_DNA"/>
</dbReference>
<reference evidence="1 2" key="1">
    <citation type="submission" date="2015-01" db="EMBL/GenBank/DDBJ databases">
        <title>Evolution of Trichinella species and genotypes.</title>
        <authorList>
            <person name="Korhonen P.K."/>
            <person name="Edoardo P."/>
            <person name="Giuseppe L.R."/>
            <person name="Gasser R.B."/>
        </authorList>
    </citation>
    <scope>NUCLEOTIDE SEQUENCE [LARGE SCALE GENOMIC DNA]</scope>
    <source>
        <strain evidence="1">ISS37</strain>
    </source>
</reference>
<gene>
    <name evidence="1" type="ORF">T07_10147</name>
</gene>
<accession>A0A0V0RIU9</accession>
<dbReference type="Proteomes" id="UP000054630">
    <property type="component" value="Unassembled WGS sequence"/>
</dbReference>
<comment type="caution">
    <text evidence="1">The sequence shown here is derived from an EMBL/GenBank/DDBJ whole genome shotgun (WGS) entry which is preliminary data.</text>
</comment>
<evidence type="ECO:0000313" key="1">
    <source>
        <dbReference type="EMBL" id="KRX14417.1"/>
    </source>
</evidence>
<keyword evidence="2" id="KW-1185">Reference proteome</keyword>
<sequence length="69" mass="8060">MTAWIRPVDDSLVFSSIVCAFINVNFHKFDHVLIDSINGDDLRRLRRRNIHVNICLKQIASAFRSYANR</sequence>
<name>A0A0V0RIU9_9BILA</name>
<protein>
    <submittedName>
        <fullName evidence="1">Uncharacterized protein</fullName>
    </submittedName>
</protein>
<evidence type="ECO:0000313" key="2">
    <source>
        <dbReference type="Proteomes" id="UP000054630"/>
    </source>
</evidence>
<organism evidence="1 2">
    <name type="scientific">Trichinella nelsoni</name>
    <dbReference type="NCBI Taxonomy" id="6336"/>
    <lineage>
        <taxon>Eukaryota</taxon>
        <taxon>Metazoa</taxon>
        <taxon>Ecdysozoa</taxon>
        <taxon>Nematoda</taxon>
        <taxon>Enoplea</taxon>
        <taxon>Dorylaimia</taxon>
        <taxon>Trichinellida</taxon>
        <taxon>Trichinellidae</taxon>
        <taxon>Trichinella</taxon>
    </lineage>
</organism>
<dbReference type="AlphaFoldDB" id="A0A0V0RIU9"/>
<proteinExistence type="predicted"/>